<feature type="compositionally biased region" description="Polar residues" evidence="1">
    <location>
        <begin position="544"/>
        <end position="554"/>
    </location>
</feature>
<keyword evidence="5" id="KW-1185">Reference proteome</keyword>
<feature type="region of interest" description="Disordered" evidence="1">
    <location>
        <begin position="1977"/>
        <end position="2174"/>
    </location>
</feature>
<dbReference type="Gene3D" id="3.40.1360.10">
    <property type="match status" value="1"/>
</dbReference>
<dbReference type="SUPFAM" id="SSF52540">
    <property type="entry name" value="P-loop containing nucleoside triphosphate hydrolases"/>
    <property type="match status" value="1"/>
</dbReference>
<feature type="region of interest" description="Disordered" evidence="1">
    <location>
        <begin position="1371"/>
        <end position="1390"/>
    </location>
</feature>
<feature type="region of interest" description="Disordered" evidence="1">
    <location>
        <begin position="1520"/>
        <end position="1545"/>
    </location>
</feature>
<name>L9VNG3_9EURY</name>
<feature type="region of interest" description="Disordered" evidence="1">
    <location>
        <begin position="1184"/>
        <end position="1203"/>
    </location>
</feature>
<dbReference type="InterPro" id="IPR051162">
    <property type="entry name" value="T4SS_component"/>
</dbReference>
<comment type="caution">
    <text evidence="4">The sequence shown here is derived from an EMBL/GenBank/DDBJ whole genome shotgun (WGS) entry which is preliminary data.</text>
</comment>
<feature type="region of interest" description="Disordered" evidence="1">
    <location>
        <begin position="3032"/>
        <end position="3063"/>
    </location>
</feature>
<feature type="region of interest" description="Disordered" evidence="1">
    <location>
        <begin position="492"/>
        <end position="581"/>
    </location>
</feature>
<dbReference type="Gene3D" id="3.40.50.300">
    <property type="entry name" value="P-loop containing nucleotide triphosphate hydrolases"/>
    <property type="match status" value="2"/>
</dbReference>
<feature type="domain" description="Type IV secretion system coupling protein TraD DNA-binding" evidence="2">
    <location>
        <begin position="672"/>
        <end position="1011"/>
    </location>
</feature>
<feature type="compositionally biased region" description="Acidic residues" evidence="1">
    <location>
        <begin position="3041"/>
        <end position="3052"/>
    </location>
</feature>
<dbReference type="OrthoDB" id="214394at2157"/>
<evidence type="ECO:0000259" key="2">
    <source>
        <dbReference type="Pfam" id="PF10412"/>
    </source>
</evidence>
<feature type="compositionally biased region" description="Acidic residues" evidence="1">
    <location>
        <begin position="492"/>
        <end position="502"/>
    </location>
</feature>
<protein>
    <submittedName>
        <fullName evidence="4">Uncharacterized protein</fullName>
    </submittedName>
</protein>
<dbReference type="eggNOG" id="arCOG04816">
    <property type="taxonomic scope" value="Archaea"/>
</dbReference>
<sequence>MPDWIKHVRHSQLGSRPYDAVALSEEQADQLQEAGESYQGYLNRIRPHKNEDGLEYASELISTLHNENASHSRLAQKFNLAEEPKKFTFELVLNDETVEFHWGLPDTIEQREFRQQVYGLYPNSEIKPVKNKFPEIDPGMYVSGGKLELYSEKYRPIKGTKGADQFENDPYQSILSELVGYSDEIAIVQFVFTPASDKWTEGHKYHEFSADQINDSLTYGRVRGSYWNPRLDDPSSKDLRAADAVLNQEGKQAFYVNIRYLVFASASKIAKHHAHGIGSVFSSLYHNDEIDQTFTPLAYHGDGLLEEARRTAAREFHYDQTALTVEELASVAHLPGESVESTNVDWTRKGVGNRPPAQAKRTVKPPDMEYQRDTSDVSGDALAMSSLSNDSMEESDTVGSETTDSDSLLWKGAEVLARFLFDDKTDSADTNAQGEDTVVKIDSPERQEAFNNVYRRFINGELTRQQIKAQYNENVADNLLRKFRERRAEEMGIDLEELEDGSIFDQPGARKTPDEEPEQDDKPATQEDDQDDDTASEHTRETSAPESVETTSGLPDTVDDTLPEKQESGLPATDRRGLENPAHPAHYVYDQADSDVQFRREPGLQQYFPFELKAFASGKEYAEEGAVYSGFDVRDRLVHSHEHNPDEPIWLGYDSNPMDGIREIGLEPFSWFRHATVFGSTGKGKSTTLNNIMNQIARKDHGFVFIDPKGDTVDDLITQLPEDRMDDILWVEPGSETFEQVAGINFLEPGNCETEKEFNREVESIIDDLRAVLRGGEYWGPKMEGITCNIARAMIRSRRKFTLVDMYYVLADSESRAKFSNVVSQEGMTFIHEYTTKIAEMDDEEIDPVLRRIQDWVEDPISRGIVAHRKGTINISDAVEEGKIILVRNTIRSDEIRKVVSTGIMRRVWSTIRKREKMPEAEREPFFAIMDEFDDIASENMALDKMLSKARSGKMGVITCLQNPSQVRDFAPQTLKQMFGNSDTLISFGVTEVDDAKIIAERFDDENIDSSTFMSLPAFTALTSISVMDEDGPMRSDPLAPNTFADYPPRRTKADAEAIIGENLAEYGVDPLEQDLDESEHALMHLGGEADLTKSFLEALWAEQIRQNALDTLEADYETLDPSPPLNIDAPSADTDGEAVADGGTLTVTVEDILDGFKRRTSTAFEELPDGVMLDEEYVELVEDEDEPDDDSIRGSGGTPPGEIRIAETDTELTITDKGIRAVLEQADEDWRPETEKHNEVLRRAFVVFSAIGMEVTIVHQENKESLPDAVAFPPIDTTVETKRAAKLLEQFERDFPIASELSDGGAIAIEAETATYKKPARTLENLARAIRNEQKTMFITPEKEADDRTAPAARVNHILTDPMFHRGHLRIRPNEDEEDVDSPENRDPLPLYYNKTEYLNLGTPTDGERKHAVIERGKQAVWVKTDDNELRLYNGMTGSKRRGKLRMDEHFGSTNAFESWCRFDDHNNEWIVYPGGEAQRYNTLGDLKEDWQLVYEPFVPEREFEEQPSEDQWDIVQTPLPDFLSPAGSDEEPEVEGPSETDYNHIGEVPEEAALDQNQSADGDEDDNDPEIDARRAGFTREAVPLPNRLLPEELPNSTNNAIGQSVTGGQQYTTLPDDALESIIPDEYQDDYRGLTALAVAGNDADPVGLDEGSDETTEESEGQAPDDTDDTSVDAEVSDDGFEVEDDDDGPIDVLGDGDETDTSAQSGAERIAKIEFDQYAAMEDLNNYYIANDADESTAPEDIEIDDEAVADRFGSKKPTTRKFWTRIWDSANVDETKPIYRNRLPGAVELAGTRSTQVADAVQLGLASGELVPAGEDEDAVRLPGPRDAYRDYLEDDELAEAQEWSNWKRVWDRCNRDHSESLPVRRVVMMARLVFDVEEQLARASIGAAVDTGVLGESGTDLTLGDRRVPAFWRAVLDNLNEPAHTDNHLPELVSWVQLTHDIDESVAKACIDAGVDHGAVYTQDEGMETYHINTPRDNRGPEIAEEAFDPDAYPPSGDSDSGAGDNGDGDDDDNSGPSQTDGETESPPLSEQTEADRDGPATDSSPTDATSNSSGADHNENQQEADSTPGEQATETDATKTTSQDENRTATDSATHSESTDQDSSADGEQSSETPTENDDGSEDESASQSDSSETSSVGQTADGEPRTEPNSTLETKDTDDLRLKPTPDLGAVQACLEEAAQFFHDQLDQEIDHNVEWNEDRAFEEGYRMPETPREYFTSLEGSDPAYPVEQDPDAADAMPAHRDDQPTGIQSVADAEQKVASPSDFAVDGQPYQFLGADHRGWSESIVEQKQLGWAPAFGKELFFHLEEEGFSHHTMVATGLFTKPNDAYGENSDGEGFVDYSRVDDPDDLSCLFRGRYIFPYYDEEGRVAFFIGRCPDFDTEYGTHPEDFTNGKYAKLATTKNYTIVEEPIYGRETIRDGEPLVITEGMADAITAHAHGIPCISPVTKTFKLKHRDVLADIIRGRQIPDVYFLQDSDPPKRVVLAEEDQDHDERACQRAMNVRKLFCTGEFPGGPEFTPNTVVSAAENDILDDMLEDQDLRVSPPADPEADAEEETPVTADEVPVHLLTTEMDRPRGTGPISEAIEIHQHGPGVDSAVNMGRVLDTHTPSPDDTFTGTVQMATDIYREEVVNGDSDPTNDYNDLMSELADRLLSINFETEADTEDDSKSEEDGQAALADEPDPDRFDYGGTNVWLIELPQFGDEKRDLDDYLQNGWLALAPPADWALRLTMEDTPSVKEQRDGQATAPEWMQALAQRADPVADYPTGMDTDSLNYPVAHDLLNTVGSIPHAAAGDDFPVKSPHVINSVPEADSDELQATHRHPVADAAELRQDNNALTPTPESPHVYPPLSLFGVIPTIHPTQHPAASGTVGGLVNSDSASTIDVDPQEIDDRAEEQDYKRLTGKHNPIWSLELRDLGLTPGSRGKNPFGHFGESQNYFVVIDDDFAYCHKREAVYNFQHFALCDMGHRDGSTSAKGQNLDDYEYFLLWKYARQNGLVPEHTPIPLKGLVGYALKHDFCDPEDLEQFGGSEGADDGADDDDSGSNEKPLTRNLKLPDDTYFPVLKDIEEETGYTPARLGDSGSREGQTDHGDGPKDAPDVDPDEVAREEALEKFSGYYLLGDDWPDPMDQFLNGFVEFDDEITADKDESNFTPVSDVRDAYNAWVQITLEDLRQDPEKNVDEADIKTYAPGGFSSRLKSVSNVDLPKKKITIEGRGRPRCYFGITLTEEGEQLAQLEGEFTDD</sequence>
<feature type="compositionally biased region" description="Basic and acidic residues" evidence="1">
    <location>
        <begin position="3091"/>
        <end position="3112"/>
    </location>
</feature>
<feature type="compositionally biased region" description="Low complexity" evidence="1">
    <location>
        <begin position="1586"/>
        <end position="1598"/>
    </location>
</feature>
<dbReference type="STRING" id="1114856.GCA_000383975_04065"/>
<feature type="compositionally biased region" description="Basic and acidic residues" evidence="1">
    <location>
        <begin position="562"/>
        <end position="578"/>
    </location>
</feature>
<dbReference type="Pfam" id="PF10412">
    <property type="entry name" value="TrwB_AAD_bind"/>
    <property type="match status" value="1"/>
</dbReference>
<feature type="region of interest" description="Disordered" evidence="1">
    <location>
        <begin position="3081"/>
        <end position="3112"/>
    </location>
</feature>
<feature type="compositionally biased region" description="Polar residues" evidence="1">
    <location>
        <begin position="2049"/>
        <end position="2089"/>
    </location>
</feature>
<proteinExistence type="predicted"/>
<feature type="compositionally biased region" description="Basic and acidic residues" evidence="1">
    <location>
        <begin position="2162"/>
        <end position="2173"/>
    </location>
</feature>
<dbReference type="CDD" id="cd01127">
    <property type="entry name" value="TrwB_TraG_TraD_VirD4"/>
    <property type="match status" value="2"/>
</dbReference>
<feature type="compositionally biased region" description="Acidic residues" evidence="1">
    <location>
        <begin position="1563"/>
        <end position="1572"/>
    </location>
</feature>
<feature type="compositionally biased region" description="Acidic residues" evidence="1">
    <location>
        <begin position="1530"/>
        <end position="1540"/>
    </location>
</feature>
<dbReference type="eggNOG" id="arCOG07786">
    <property type="taxonomic scope" value="Archaea"/>
</dbReference>
<dbReference type="Pfam" id="PF26449">
    <property type="entry name" value="DUF8128"/>
    <property type="match status" value="1"/>
</dbReference>
<dbReference type="Gene3D" id="3.90.980.10">
    <property type="entry name" value="DNA primase, catalytic core, N-terminal domain"/>
    <property type="match status" value="1"/>
</dbReference>
<feature type="compositionally biased region" description="Acidic residues" evidence="1">
    <location>
        <begin position="1654"/>
        <end position="1705"/>
    </location>
</feature>
<feature type="compositionally biased region" description="Low complexity" evidence="1">
    <location>
        <begin position="2001"/>
        <end position="2010"/>
    </location>
</feature>
<dbReference type="EMBL" id="AOHW01000045">
    <property type="protein sequence ID" value="ELY37798.1"/>
    <property type="molecule type" value="Genomic_DNA"/>
</dbReference>
<dbReference type="CDD" id="cd01029">
    <property type="entry name" value="TOPRIM_primases"/>
    <property type="match status" value="1"/>
</dbReference>
<feature type="region of interest" description="Disordered" evidence="1">
    <location>
        <begin position="1642"/>
        <end position="1709"/>
    </location>
</feature>
<feature type="domain" description="DUF8128" evidence="3">
    <location>
        <begin position="18"/>
        <end position="347"/>
    </location>
</feature>
<gene>
    <name evidence="4" type="ORF">C496_19890</name>
</gene>
<feature type="compositionally biased region" description="Acidic residues" evidence="1">
    <location>
        <begin position="2669"/>
        <end position="2682"/>
    </location>
</feature>
<dbReference type="SUPFAM" id="SSF56731">
    <property type="entry name" value="DNA primase core"/>
    <property type="match status" value="1"/>
</dbReference>
<accession>L9VNG3</accession>
<feature type="compositionally biased region" description="Basic and acidic residues" evidence="1">
    <location>
        <begin position="364"/>
        <end position="375"/>
    </location>
</feature>
<organism evidence="4 5">
    <name type="scientific">Natronorubrum tibetense GA33</name>
    <dbReference type="NCBI Taxonomy" id="1114856"/>
    <lineage>
        <taxon>Archaea</taxon>
        <taxon>Methanobacteriati</taxon>
        <taxon>Methanobacteriota</taxon>
        <taxon>Stenosarchaea group</taxon>
        <taxon>Halobacteria</taxon>
        <taxon>Halobacteriales</taxon>
        <taxon>Natrialbaceae</taxon>
        <taxon>Natronorubrum</taxon>
    </lineage>
</organism>
<dbReference type="PATRIC" id="fig|1114856.3.peg.4108"/>
<feature type="compositionally biased region" description="Acidic residues" evidence="1">
    <location>
        <begin position="2123"/>
        <end position="2133"/>
    </location>
</feature>
<feature type="region of interest" description="Disordered" evidence="1">
    <location>
        <begin position="346"/>
        <end position="377"/>
    </location>
</feature>
<feature type="compositionally biased region" description="Polar residues" evidence="1">
    <location>
        <begin position="1599"/>
        <end position="1615"/>
    </location>
</feature>
<dbReference type="PANTHER" id="PTHR30121:SF6">
    <property type="entry name" value="SLR6007 PROTEIN"/>
    <property type="match status" value="1"/>
</dbReference>
<dbReference type="Proteomes" id="UP000011599">
    <property type="component" value="Unassembled WGS sequence"/>
</dbReference>
<evidence type="ECO:0000259" key="3">
    <source>
        <dbReference type="Pfam" id="PF26449"/>
    </source>
</evidence>
<dbReference type="PANTHER" id="PTHR30121">
    <property type="entry name" value="UNCHARACTERIZED PROTEIN YJGR-RELATED"/>
    <property type="match status" value="1"/>
</dbReference>
<dbReference type="InterPro" id="IPR058441">
    <property type="entry name" value="DUF8128"/>
</dbReference>
<feature type="compositionally biased region" description="Low complexity" evidence="1">
    <location>
        <begin position="2134"/>
        <end position="2144"/>
    </location>
</feature>
<feature type="region of interest" description="Disordered" evidence="1">
    <location>
        <begin position="2669"/>
        <end position="2694"/>
    </location>
</feature>
<reference evidence="4 5" key="1">
    <citation type="journal article" date="2014" name="PLoS Genet.">
        <title>Phylogenetically driven sequencing of extremely halophilic archaea reveals strategies for static and dynamic osmo-response.</title>
        <authorList>
            <person name="Becker E.A."/>
            <person name="Seitzer P.M."/>
            <person name="Tritt A."/>
            <person name="Larsen D."/>
            <person name="Krusor M."/>
            <person name="Yao A.I."/>
            <person name="Wu D."/>
            <person name="Madern D."/>
            <person name="Eisen J.A."/>
            <person name="Darling A.E."/>
            <person name="Facciotti M.T."/>
        </authorList>
    </citation>
    <scope>NUCLEOTIDE SEQUENCE [LARGE SCALE GENOMIC DNA]</scope>
    <source>
        <strain evidence="4 5">GA33</strain>
    </source>
</reference>
<evidence type="ECO:0000313" key="5">
    <source>
        <dbReference type="Proteomes" id="UP000011599"/>
    </source>
</evidence>
<evidence type="ECO:0000256" key="1">
    <source>
        <dbReference type="SAM" id="MobiDB-lite"/>
    </source>
</evidence>
<dbReference type="InterPro" id="IPR034154">
    <property type="entry name" value="TOPRIM_DnaG/twinkle"/>
</dbReference>
<dbReference type="InterPro" id="IPR019476">
    <property type="entry name" value="T4SS_TraD_DNA-bd"/>
</dbReference>
<feature type="compositionally biased region" description="Polar residues" evidence="1">
    <location>
        <begin position="2097"/>
        <end position="2106"/>
    </location>
</feature>
<feature type="region of interest" description="Disordered" evidence="1">
    <location>
        <begin position="1557"/>
        <end position="1615"/>
    </location>
</feature>
<evidence type="ECO:0000313" key="4">
    <source>
        <dbReference type="EMBL" id="ELY37798.1"/>
    </source>
</evidence>
<dbReference type="InterPro" id="IPR037068">
    <property type="entry name" value="DNA_primase_core_N_sf"/>
</dbReference>
<dbReference type="InterPro" id="IPR027417">
    <property type="entry name" value="P-loop_NTPase"/>
</dbReference>